<sequence>MPVAVVTGAGQGLGRADCLRLAEDGFDVMCLDLNLDAARETAELCGGTAFQLDVTDRTAVFAVADQISECFALVNNAGIWNFPSILDVTEQQMQSVIEVNIKGIVWCCQAFVPKMRAGGGGSIVNMSSGAAWTNSPEVGIYPATKAAVESLTKTLALELGVDNIRSNAIGPGLIVSDGTAGNFEGARANERAQGVPMKRVGAPADIADVVSFLCSNDSRYVSGQVIYVDGAITAGAMKR</sequence>
<proteinExistence type="inferred from homology"/>
<protein>
    <submittedName>
        <fullName evidence="3">Unannotated protein</fullName>
    </submittedName>
</protein>
<reference evidence="3" key="1">
    <citation type="submission" date="2020-05" db="EMBL/GenBank/DDBJ databases">
        <authorList>
            <person name="Chiriac C."/>
            <person name="Salcher M."/>
            <person name="Ghai R."/>
            <person name="Kavagutti S V."/>
        </authorList>
    </citation>
    <scope>NUCLEOTIDE SEQUENCE</scope>
</reference>
<dbReference type="InterPro" id="IPR002347">
    <property type="entry name" value="SDR_fam"/>
</dbReference>
<dbReference type="GO" id="GO:0016616">
    <property type="term" value="F:oxidoreductase activity, acting on the CH-OH group of donors, NAD or NADP as acceptor"/>
    <property type="evidence" value="ECO:0007669"/>
    <property type="project" value="TreeGrafter"/>
</dbReference>
<accession>A0A6J6DJI3</accession>
<dbReference type="PANTHER" id="PTHR42760:SF115">
    <property type="entry name" value="3-OXOACYL-[ACYL-CARRIER-PROTEIN] REDUCTASE FABG"/>
    <property type="match status" value="1"/>
</dbReference>
<evidence type="ECO:0000313" key="3">
    <source>
        <dbReference type="EMBL" id="CAB4563019.1"/>
    </source>
</evidence>
<dbReference type="PANTHER" id="PTHR42760">
    <property type="entry name" value="SHORT-CHAIN DEHYDROGENASES/REDUCTASES FAMILY MEMBER"/>
    <property type="match status" value="1"/>
</dbReference>
<gene>
    <name evidence="3" type="ORF">UFOPK1711_00044</name>
</gene>
<dbReference type="Pfam" id="PF13561">
    <property type="entry name" value="adh_short_C2"/>
    <property type="match status" value="1"/>
</dbReference>
<dbReference type="PRINTS" id="PR00080">
    <property type="entry name" value="SDRFAMILY"/>
</dbReference>
<dbReference type="EMBL" id="CAEZTR010000001">
    <property type="protein sequence ID" value="CAB4563019.1"/>
    <property type="molecule type" value="Genomic_DNA"/>
</dbReference>
<keyword evidence="2" id="KW-0560">Oxidoreductase</keyword>
<dbReference type="FunFam" id="3.40.50.720:FF:000084">
    <property type="entry name" value="Short-chain dehydrogenase reductase"/>
    <property type="match status" value="1"/>
</dbReference>
<name>A0A6J6DJI3_9ZZZZ</name>
<comment type="similarity">
    <text evidence="1">Belongs to the short-chain dehydrogenases/reductases (SDR) family.</text>
</comment>
<dbReference type="SUPFAM" id="SSF51735">
    <property type="entry name" value="NAD(P)-binding Rossmann-fold domains"/>
    <property type="match status" value="1"/>
</dbReference>
<dbReference type="InterPro" id="IPR020904">
    <property type="entry name" value="Sc_DH/Rdtase_CS"/>
</dbReference>
<dbReference type="CDD" id="cd05233">
    <property type="entry name" value="SDR_c"/>
    <property type="match status" value="1"/>
</dbReference>
<dbReference type="InterPro" id="IPR036291">
    <property type="entry name" value="NAD(P)-bd_dom_sf"/>
</dbReference>
<evidence type="ECO:0000256" key="1">
    <source>
        <dbReference type="ARBA" id="ARBA00006484"/>
    </source>
</evidence>
<evidence type="ECO:0000256" key="2">
    <source>
        <dbReference type="ARBA" id="ARBA00023002"/>
    </source>
</evidence>
<organism evidence="3">
    <name type="scientific">freshwater metagenome</name>
    <dbReference type="NCBI Taxonomy" id="449393"/>
    <lineage>
        <taxon>unclassified sequences</taxon>
        <taxon>metagenomes</taxon>
        <taxon>ecological metagenomes</taxon>
    </lineage>
</organism>
<dbReference type="PROSITE" id="PS00061">
    <property type="entry name" value="ADH_SHORT"/>
    <property type="match status" value="1"/>
</dbReference>
<dbReference type="PRINTS" id="PR00081">
    <property type="entry name" value="GDHRDH"/>
</dbReference>
<dbReference type="Gene3D" id="3.40.50.720">
    <property type="entry name" value="NAD(P)-binding Rossmann-like Domain"/>
    <property type="match status" value="1"/>
</dbReference>
<dbReference type="AlphaFoldDB" id="A0A6J6DJI3"/>